<proteinExistence type="predicted"/>
<gene>
    <name evidence="1" type="ORF">RU07_12350</name>
</gene>
<evidence type="ECO:0000313" key="2">
    <source>
        <dbReference type="Proteomes" id="UP000035017"/>
    </source>
</evidence>
<comment type="caution">
    <text evidence="1">The sequence shown here is derived from an EMBL/GenBank/DDBJ whole genome shotgun (WGS) entry which is preliminary data.</text>
</comment>
<evidence type="ECO:0000313" key="1">
    <source>
        <dbReference type="EMBL" id="KIQ02230.1"/>
    </source>
</evidence>
<sequence>MVDWRKLEAAVDRKVGGAFGERVRLSFMKSGKADPDRQQIIVRCEALCVGGDEVSILGGGRSGQFQTRLASGEAELFLDRATYDGPPLQSGDSVRAMDRSGEPVWEVANVTDRHSNLIAIRLREK</sequence>
<reference evidence="1 2" key="1">
    <citation type="submission" date="2014-12" db="EMBL/GenBank/DDBJ databases">
        <title>16Stimator: statistical estimation of ribosomal gene copy numbers from draft genome assemblies.</title>
        <authorList>
            <person name="Perisin M.A."/>
            <person name="Vetter M."/>
            <person name="Gilbert J.A."/>
            <person name="Bergelson J."/>
        </authorList>
    </citation>
    <scope>NUCLEOTIDE SEQUENCE [LARGE SCALE GENOMIC DNA]</scope>
    <source>
        <strain evidence="1 2">MEJ076</strain>
    </source>
</reference>
<protein>
    <submittedName>
        <fullName evidence="1">Uncharacterized protein</fullName>
    </submittedName>
</protein>
<accession>A0A0D0J8K6</accession>
<dbReference type="Proteomes" id="UP000035017">
    <property type="component" value="Unassembled WGS sequence"/>
</dbReference>
<dbReference type="AlphaFoldDB" id="A0A0D0J8K6"/>
<dbReference type="EMBL" id="JXQV01000011">
    <property type="protein sequence ID" value="KIQ02230.1"/>
    <property type="molecule type" value="Genomic_DNA"/>
</dbReference>
<organism evidence="1 2">
    <name type="scientific">Agrobacterium tumefaciens</name>
    <dbReference type="NCBI Taxonomy" id="358"/>
    <lineage>
        <taxon>Bacteria</taxon>
        <taxon>Pseudomonadati</taxon>
        <taxon>Pseudomonadota</taxon>
        <taxon>Alphaproteobacteria</taxon>
        <taxon>Hyphomicrobiales</taxon>
        <taxon>Rhizobiaceae</taxon>
        <taxon>Rhizobium/Agrobacterium group</taxon>
        <taxon>Agrobacterium</taxon>
        <taxon>Agrobacterium tumefaciens complex</taxon>
    </lineage>
</organism>
<name>A0A0D0J8K6_AGRTU</name>